<comment type="caution">
    <text evidence="2">The sequence shown here is derived from an EMBL/GenBank/DDBJ whole genome shotgun (WGS) entry which is preliminary data.</text>
</comment>
<protein>
    <submittedName>
        <fullName evidence="2">Uncharacterized protein</fullName>
    </submittedName>
</protein>
<keyword evidence="3" id="KW-1185">Reference proteome</keyword>
<evidence type="ECO:0000256" key="1">
    <source>
        <dbReference type="SAM" id="Phobius"/>
    </source>
</evidence>
<name>A0A7W3T3F6_9ACTN</name>
<gene>
    <name evidence="2" type="ORF">FOE67_12075</name>
</gene>
<dbReference type="Proteomes" id="UP000530234">
    <property type="component" value="Unassembled WGS sequence"/>
</dbReference>
<dbReference type="EMBL" id="VKHS01000243">
    <property type="protein sequence ID" value="MBB0230224.1"/>
    <property type="molecule type" value="Genomic_DNA"/>
</dbReference>
<keyword evidence="1" id="KW-0812">Transmembrane</keyword>
<accession>A0A7W3T3F6</accession>
<proteinExistence type="predicted"/>
<feature type="transmembrane region" description="Helical" evidence="1">
    <location>
        <begin position="89"/>
        <end position="115"/>
    </location>
</feature>
<sequence>MTSERSTPRPSREDIALRARALIEQEDPRPARVEHHLAPYLPKGSSPDQAHWAAAVAVAALDAHPELDRRRRRQRISSRTGRPIGRTEWAIAIGVLLMMTLVLLGVAGAALVWLWTLVL</sequence>
<organism evidence="2 3">
    <name type="scientific">Streptomyces calidiresistens</name>
    <dbReference type="NCBI Taxonomy" id="1485586"/>
    <lineage>
        <taxon>Bacteria</taxon>
        <taxon>Bacillati</taxon>
        <taxon>Actinomycetota</taxon>
        <taxon>Actinomycetes</taxon>
        <taxon>Kitasatosporales</taxon>
        <taxon>Streptomycetaceae</taxon>
        <taxon>Streptomyces</taxon>
    </lineage>
</organism>
<keyword evidence="1" id="KW-1133">Transmembrane helix</keyword>
<reference evidence="3" key="1">
    <citation type="submission" date="2019-10" db="EMBL/GenBank/DDBJ databases">
        <title>Streptomyces sp. nov., a novel actinobacterium isolated from alkaline environment.</title>
        <authorList>
            <person name="Golinska P."/>
        </authorList>
    </citation>
    <scope>NUCLEOTIDE SEQUENCE [LARGE SCALE GENOMIC DNA]</scope>
    <source>
        <strain evidence="3">DSM 42108</strain>
    </source>
</reference>
<evidence type="ECO:0000313" key="3">
    <source>
        <dbReference type="Proteomes" id="UP000530234"/>
    </source>
</evidence>
<dbReference type="RefSeq" id="WP_182663473.1">
    <property type="nucleotide sequence ID" value="NZ_VKHS01000243.1"/>
</dbReference>
<dbReference type="AlphaFoldDB" id="A0A7W3T3F6"/>
<keyword evidence="1" id="KW-0472">Membrane</keyword>
<evidence type="ECO:0000313" key="2">
    <source>
        <dbReference type="EMBL" id="MBB0230224.1"/>
    </source>
</evidence>